<protein>
    <submittedName>
        <fullName evidence="6">ABC transporter ATP-binding protein</fullName>
    </submittedName>
</protein>
<keyword evidence="7" id="KW-1185">Reference proteome</keyword>
<evidence type="ECO:0000256" key="2">
    <source>
        <dbReference type="ARBA" id="ARBA00022448"/>
    </source>
</evidence>
<comment type="similarity">
    <text evidence="1">Belongs to the ABC transporter superfamily.</text>
</comment>
<evidence type="ECO:0000256" key="4">
    <source>
        <dbReference type="ARBA" id="ARBA00022840"/>
    </source>
</evidence>
<dbReference type="InterPro" id="IPR027417">
    <property type="entry name" value="P-loop_NTPase"/>
</dbReference>
<evidence type="ECO:0000259" key="5">
    <source>
        <dbReference type="PROSITE" id="PS50893"/>
    </source>
</evidence>
<dbReference type="SMART" id="SM00382">
    <property type="entry name" value="AAA"/>
    <property type="match status" value="1"/>
</dbReference>
<dbReference type="InterPro" id="IPR003439">
    <property type="entry name" value="ABC_transporter-like_ATP-bd"/>
</dbReference>
<dbReference type="GO" id="GO:0005524">
    <property type="term" value="F:ATP binding"/>
    <property type="evidence" value="ECO:0007669"/>
    <property type="project" value="UniProtKB-KW"/>
</dbReference>
<evidence type="ECO:0000256" key="1">
    <source>
        <dbReference type="ARBA" id="ARBA00005417"/>
    </source>
</evidence>
<dbReference type="Gene3D" id="3.40.50.300">
    <property type="entry name" value="P-loop containing nucleotide triphosphate hydrolases"/>
    <property type="match status" value="1"/>
</dbReference>
<dbReference type="PANTHER" id="PTHR43335:SF4">
    <property type="entry name" value="ABC TRANSPORTER, ATP-BINDING PROTEIN"/>
    <property type="match status" value="1"/>
</dbReference>
<dbReference type="InterPro" id="IPR003593">
    <property type="entry name" value="AAA+_ATPase"/>
</dbReference>
<dbReference type="AlphaFoldDB" id="A0A0D5NRT6"/>
<dbReference type="InterPro" id="IPR017871">
    <property type="entry name" value="ABC_transporter-like_CS"/>
</dbReference>
<reference evidence="7" key="2">
    <citation type="submission" date="2015-03" db="EMBL/GenBank/DDBJ databases">
        <title>Genome sequence of Paenibacillus beijingensis strain DSM 24997T.</title>
        <authorList>
            <person name="Kwak Y."/>
            <person name="Shin J.-H."/>
        </authorList>
    </citation>
    <scope>NUCLEOTIDE SEQUENCE [LARGE SCALE GENOMIC DNA]</scope>
    <source>
        <strain evidence="7">DSM 24997</strain>
    </source>
</reference>
<dbReference type="CDD" id="cd03268">
    <property type="entry name" value="ABC_BcrA_bacitracin_resist"/>
    <property type="match status" value="1"/>
</dbReference>
<keyword evidence="3" id="KW-0547">Nucleotide-binding</keyword>
<evidence type="ECO:0000256" key="3">
    <source>
        <dbReference type="ARBA" id="ARBA00022741"/>
    </source>
</evidence>
<dbReference type="PROSITE" id="PS00211">
    <property type="entry name" value="ABC_TRANSPORTER_1"/>
    <property type="match status" value="1"/>
</dbReference>
<dbReference type="STRING" id="1126833.VN24_24380"/>
<dbReference type="Proteomes" id="UP000032633">
    <property type="component" value="Chromosome"/>
</dbReference>
<keyword evidence="4 6" id="KW-0067">ATP-binding</keyword>
<gene>
    <name evidence="6" type="ORF">VN24_24380</name>
</gene>
<dbReference type="GO" id="GO:0016887">
    <property type="term" value="F:ATP hydrolysis activity"/>
    <property type="evidence" value="ECO:0007669"/>
    <property type="project" value="InterPro"/>
</dbReference>
<dbReference type="PATRIC" id="fig|1126833.4.peg.5364"/>
<dbReference type="Pfam" id="PF00005">
    <property type="entry name" value="ABC_tran"/>
    <property type="match status" value="1"/>
</dbReference>
<dbReference type="SUPFAM" id="SSF52540">
    <property type="entry name" value="P-loop containing nucleoside triphosphate hydrolases"/>
    <property type="match status" value="1"/>
</dbReference>
<sequence length="312" mass="34174">MLSVKGLKKKIRGNWIIHDVAFDVKAGEIFGFLGPNGSGKTTTIRMLVDLIKPSAGEVLIGGCNVQKDPEQALRHVGCIVENPELYPYLTGWENMEHFARMLPDVGPDRIAEVVDIVRMTDRIHDKVRTYSLGMRQRLGIGQALLGRPKLLILDEPTNGLDPKGIKELRAFIRSLAQQGMSLFISSHLLSEIQLMCDRVAIINGGRVLAVGTVNELLEQAGSYVLWQFDDPAAGRRILERQPQLRMLNEDGHRIDEGVLAGIPGAIVTTVPARSIPGIVKELAFSGVGVLSVQTVAPTLEELFLTMTEGNAK</sequence>
<evidence type="ECO:0000313" key="7">
    <source>
        <dbReference type="Proteomes" id="UP000032633"/>
    </source>
</evidence>
<name>A0A0D5NRT6_9BACL</name>
<feature type="domain" description="ABC transporter" evidence="5">
    <location>
        <begin position="2"/>
        <end position="229"/>
    </location>
</feature>
<organism evidence="6 7">
    <name type="scientific">Paenibacillus beijingensis</name>
    <dbReference type="NCBI Taxonomy" id="1126833"/>
    <lineage>
        <taxon>Bacteria</taxon>
        <taxon>Bacillati</taxon>
        <taxon>Bacillota</taxon>
        <taxon>Bacilli</taxon>
        <taxon>Bacillales</taxon>
        <taxon>Paenibacillaceae</taxon>
        <taxon>Paenibacillus</taxon>
    </lineage>
</organism>
<dbReference type="KEGG" id="pbj:VN24_24380"/>
<dbReference type="PANTHER" id="PTHR43335">
    <property type="entry name" value="ABC TRANSPORTER, ATP-BINDING PROTEIN"/>
    <property type="match status" value="1"/>
</dbReference>
<reference evidence="6 7" key="1">
    <citation type="journal article" date="2015" name="J. Biotechnol.">
        <title>Complete genome sequence of Paenibacillus beijingensis 7188(T) (=DSM 24997(T)), a novel rhizobacterium from jujube garden soil.</title>
        <authorList>
            <person name="Kwak Y."/>
            <person name="Shin J.H."/>
        </authorList>
    </citation>
    <scope>NUCLEOTIDE SEQUENCE [LARGE SCALE GENOMIC DNA]</scope>
    <source>
        <strain evidence="6 7">DSM 24997</strain>
    </source>
</reference>
<accession>A0A0D5NRT6</accession>
<keyword evidence="2" id="KW-0813">Transport</keyword>
<dbReference type="PROSITE" id="PS50893">
    <property type="entry name" value="ABC_TRANSPORTER_2"/>
    <property type="match status" value="1"/>
</dbReference>
<dbReference type="EMBL" id="CP011058">
    <property type="protein sequence ID" value="AJY78001.1"/>
    <property type="molecule type" value="Genomic_DNA"/>
</dbReference>
<evidence type="ECO:0000313" key="6">
    <source>
        <dbReference type="EMBL" id="AJY78001.1"/>
    </source>
</evidence>
<proteinExistence type="inferred from homology"/>
<dbReference type="HOGENOM" id="CLU_000604_1_2_9"/>